<keyword evidence="1" id="KW-1133">Transmembrane helix</keyword>
<name>A0A2T3FJG4_9FIRM</name>
<proteinExistence type="predicted"/>
<keyword evidence="1" id="KW-0812">Transmembrane</keyword>
<comment type="caution">
    <text evidence="2">The sequence shown here is derived from an EMBL/GenBank/DDBJ whole genome shotgun (WGS) entry which is preliminary data.</text>
</comment>
<feature type="transmembrane region" description="Helical" evidence="1">
    <location>
        <begin position="6"/>
        <end position="24"/>
    </location>
</feature>
<organism evidence="2 3">
    <name type="scientific">Faecalibacillus faecis</name>
    <dbReference type="NCBI Taxonomy" id="1982628"/>
    <lineage>
        <taxon>Bacteria</taxon>
        <taxon>Bacillati</taxon>
        <taxon>Bacillota</taxon>
        <taxon>Erysipelotrichia</taxon>
        <taxon>Erysipelotrichales</taxon>
        <taxon>Coprobacillaceae</taxon>
        <taxon>Faecalibacillus</taxon>
    </lineage>
</organism>
<dbReference type="EMBL" id="PYLP01000040">
    <property type="protein sequence ID" value="PST35425.1"/>
    <property type="molecule type" value="Genomic_DNA"/>
</dbReference>
<evidence type="ECO:0000256" key="1">
    <source>
        <dbReference type="SAM" id="Phobius"/>
    </source>
</evidence>
<keyword evidence="1" id="KW-0472">Membrane</keyword>
<feature type="transmembrane region" description="Helical" evidence="1">
    <location>
        <begin position="72"/>
        <end position="94"/>
    </location>
</feature>
<sequence length="96" mass="11252">MVLIIGLFLFVNLLLLFINIICFCNKSRYFIYSMFINNIISVTTLLMCINYIKELMLKSDWTALLDIVPVIVPILTIYFIGVCVIQMILMILFYKK</sequence>
<dbReference type="AlphaFoldDB" id="A0A2T3FJG4"/>
<dbReference type="RefSeq" id="WP_106988945.1">
    <property type="nucleotide sequence ID" value="NZ_JBGVDE010000110.1"/>
</dbReference>
<evidence type="ECO:0000313" key="3">
    <source>
        <dbReference type="Proteomes" id="UP000241201"/>
    </source>
</evidence>
<dbReference type="GeneID" id="77472036"/>
<gene>
    <name evidence="2" type="ORF">C7U55_13220</name>
</gene>
<feature type="transmembrane region" description="Helical" evidence="1">
    <location>
        <begin position="31"/>
        <end position="52"/>
    </location>
</feature>
<evidence type="ECO:0000313" key="2">
    <source>
        <dbReference type="EMBL" id="PST35425.1"/>
    </source>
</evidence>
<accession>A0A2T3FJG4</accession>
<protein>
    <submittedName>
        <fullName evidence="2">Uncharacterized protein</fullName>
    </submittedName>
</protein>
<keyword evidence="3" id="KW-1185">Reference proteome</keyword>
<reference evidence="3" key="1">
    <citation type="submission" date="2018-03" db="EMBL/GenBank/DDBJ databases">
        <title>Lachnoclostridium SNUG30370 gen.nov., sp.nov., isolated from human faeces.</title>
        <authorList>
            <person name="Seo B."/>
            <person name="Jeon K."/>
            <person name="Ko G."/>
        </authorList>
    </citation>
    <scope>NUCLEOTIDE SEQUENCE [LARGE SCALE GENOMIC DNA]</scope>
    <source>
        <strain evidence="3">SNUG30370</strain>
    </source>
</reference>
<dbReference type="Proteomes" id="UP000241201">
    <property type="component" value="Unassembled WGS sequence"/>
</dbReference>